<evidence type="ECO:0000256" key="2">
    <source>
        <dbReference type="ARBA" id="ARBA00022642"/>
    </source>
</evidence>
<keyword evidence="5 6" id="KW-0520">NAD</keyword>
<comment type="caution">
    <text evidence="9">The sequence shown here is derived from an EMBL/GenBank/DDBJ whole genome shotgun (WGS) entry which is preliminary data.</text>
</comment>
<dbReference type="RefSeq" id="WP_202687849.1">
    <property type="nucleotide sequence ID" value="NZ_JAESVN010000002.1"/>
</dbReference>
<dbReference type="InterPro" id="IPR005106">
    <property type="entry name" value="Asp/hSer_DH_NAD-bd"/>
</dbReference>
<dbReference type="SUPFAM" id="SSF51735">
    <property type="entry name" value="NAD(P)-binding Rossmann-fold domains"/>
    <property type="match status" value="1"/>
</dbReference>
<comment type="catalytic activity">
    <reaction evidence="6">
        <text>L-aspartate + NAD(+) + H2O = oxaloacetate + NH4(+) + NADH + H(+)</text>
        <dbReference type="Rhea" id="RHEA:11788"/>
        <dbReference type="ChEBI" id="CHEBI:15377"/>
        <dbReference type="ChEBI" id="CHEBI:15378"/>
        <dbReference type="ChEBI" id="CHEBI:16452"/>
        <dbReference type="ChEBI" id="CHEBI:28938"/>
        <dbReference type="ChEBI" id="CHEBI:29991"/>
        <dbReference type="ChEBI" id="CHEBI:57540"/>
        <dbReference type="ChEBI" id="CHEBI:57945"/>
        <dbReference type="EC" id="1.4.1.21"/>
    </reaction>
</comment>
<evidence type="ECO:0000256" key="6">
    <source>
        <dbReference type="HAMAP-Rule" id="MF_01265"/>
    </source>
</evidence>
<dbReference type="EMBL" id="JAESVN010000002">
    <property type="protein sequence ID" value="MBL4917061.1"/>
    <property type="molecule type" value="Genomic_DNA"/>
</dbReference>
<evidence type="ECO:0000259" key="8">
    <source>
        <dbReference type="Pfam" id="PF03447"/>
    </source>
</evidence>
<dbReference type="GO" id="GO:0009435">
    <property type="term" value="P:NAD+ biosynthetic process"/>
    <property type="evidence" value="ECO:0007669"/>
    <property type="project" value="UniProtKB-UniRule"/>
</dbReference>
<keyword evidence="10" id="KW-1185">Reference proteome</keyword>
<feature type="binding site" evidence="6">
    <location>
        <position position="126"/>
    </location>
    <ligand>
        <name>NAD(+)</name>
        <dbReference type="ChEBI" id="CHEBI:57540"/>
    </ligand>
</feature>
<evidence type="ECO:0000313" key="9">
    <source>
        <dbReference type="EMBL" id="MBL4917061.1"/>
    </source>
</evidence>
<dbReference type="SUPFAM" id="SSF55347">
    <property type="entry name" value="Glyceraldehyde-3-phosphate dehydrogenase-like, C-terminal domain"/>
    <property type="match status" value="1"/>
</dbReference>
<dbReference type="EC" id="1.4.1.21" evidence="6"/>
<dbReference type="InterPro" id="IPR011182">
    <property type="entry name" value="L-Asp_DH"/>
</dbReference>
<evidence type="ECO:0000256" key="5">
    <source>
        <dbReference type="ARBA" id="ARBA00023027"/>
    </source>
</evidence>
<comment type="pathway">
    <text evidence="6">Cofactor biosynthesis; NAD(+) biosynthesis; iminoaspartate from L-aspartate (dehydrogenase route): step 1/1.</text>
</comment>
<dbReference type="GO" id="GO:0016639">
    <property type="term" value="F:oxidoreductase activity, acting on the CH-NH2 group of donors, NAD or NADP as acceptor"/>
    <property type="evidence" value="ECO:0007669"/>
    <property type="project" value="UniProtKB-UniRule"/>
</dbReference>
<dbReference type="Pfam" id="PF01958">
    <property type="entry name" value="Asp_DH_C"/>
    <property type="match status" value="1"/>
</dbReference>
<dbReference type="Gene3D" id="3.30.360.10">
    <property type="entry name" value="Dihydrodipicolinate Reductase, domain 2"/>
    <property type="match status" value="1"/>
</dbReference>
<dbReference type="GO" id="GO:0050661">
    <property type="term" value="F:NADP binding"/>
    <property type="evidence" value="ECO:0007669"/>
    <property type="project" value="UniProtKB-UniRule"/>
</dbReference>
<dbReference type="GO" id="GO:0051287">
    <property type="term" value="F:NAD binding"/>
    <property type="evidence" value="ECO:0007669"/>
    <property type="project" value="UniProtKB-UniRule"/>
</dbReference>
<comment type="miscellaneous">
    <text evidence="6">The iminoaspartate product is unstable in aqueous solution and can decompose to oxaloacetate and ammonia.</text>
</comment>
<evidence type="ECO:0000259" key="7">
    <source>
        <dbReference type="Pfam" id="PF01958"/>
    </source>
</evidence>
<keyword evidence="4 6" id="KW-0560">Oxidoreductase</keyword>
<dbReference type="Proteomes" id="UP000648908">
    <property type="component" value="Unassembled WGS sequence"/>
</dbReference>
<proteinExistence type="inferred from homology"/>
<dbReference type="PANTHER" id="PTHR31873">
    <property type="entry name" value="L-ASPARTATE DEHYDROGENASE-RELATED"/>
    <property type="match status" value="1"/>
</dbReference>
<dbReference type="InterPro" id="IPR002811">
    <property type="entry name" value="Asp_DH"/>
</dbReference>
<gene>
    <name evidence="6" type="primary">nadX</name>
    <name evidence="9" type="ORF">JL811_07465</name>
</gene>
<organism evidence="9 10">
    <name type="scientific">Szabonella alba</name>
    <dbReference type="NCBI Taxonomy" id="2804194"/>
    <lineage>
        <taxon>Bacteria</taxon>
        <taxon>Pseudomonadati</taxon>
        <taxon>Pseudomonadota</taxon>
        <taxon>Alphaproteobacteria</taxon>
        <taxon>Rhodobacterales</taxon>
        <taxon>Paracoccaceae</taxon>
        <taxon>Szabonella</taxon>
    </lineage>
</organism>
<comment type="catalytic activity">
    <reaction evidence="6">
        <text>L-aspartate + NADP(+) + H2O = oxaloacetate + NH4(+) + NADPH + H(+)</text>
        <dbReference type="Rhea" id="RHEA:11784"/>
        <dbReference type="ChEBI" id="CHEBI:15377"/>
        <dbReference type="ChEBI" id="CHEBI:15378"/>
        <dbReference type="ChEBI" id="CHEBI:16452"/>
        <dbReference type="ChEBI" id="CHEBI:28938"/>
        <dbReference type="ChEBI" id="CHEBI:29991"/>
        <dbReference type="ChEBI" id="CHEBI:57783"/>
        <dbReference type="ChEBI" id="CHEBI:58349"/>
        <dbReference type="EC" id="1.4.1.21"/>
    </reaction>
</comment>
<dbReference type="HAMAP" id="MF_01265">
    <property type="entry name" value="NadX"/>
    <property type="match status" value="1"/>
</dbReference>
<comment type="similarity">
    <text evidence="1 6">Belongs to the L-aspartate dehydrogenase family.</text>
</comment>
<feature type="domain" description="Aspartate dehydrogenase" evidence="7">
    <location>
        <begin position="170"/>
        <end position="256"/>
    </location>
</feature>
<evidence type="ECO:0000256" key="3">
    <source>
        <dbReference type="ARBA" id="ARBA00022857"/>
    </source>
</evidence>
<dbReference type="PIRSF" id="PIRSF005227">
    <property type="entry name" value="Asp_dh_NAD_syn"/>
    <property type="match status" value="1"/>
</dbReference>
<evidence type="ECO:0000313" key="10">
    <source>
        <dbReference type="Proteomes" id="UP000648908"/>
    </source>
</evidence>
<feature type="domain" description="Aspartate/homoserine dehydrogenase NAD-binding" evidence="8">
    <location>
        <begin position="12"/>
        <end position="123"/>
    </location>
</feature>
<dbReference type="InterPro" id="IPR036291">
    <property type="entry name" value="NAD(P)-bd_dom_sf"/>
</dbReference>
<dbReference type="Pfam" id="PF03447">
    <property type="entry name" value="NAD_binding_3"/>
    <property type="match status" value="1"/>
</dbReference>
<sequence length="269" mass="27693">MSGSDLRVVLVGWGAIGARVAGLLAARASPVRIVAVGVRDTGAKRQGLPPDTRLIAGPEALEGIEADLLVEAAGRAALRPWAMAALARGWDLAIASTSALTDADLLADLRDQAKATGAQILIPPGALGGIDALAAASRLNMDMVRHEIVKPARAWAGTAAEEVCDLAALTAPLTFFEGSARQAADRFPQNANVAVISAMAGIGLDRTMVALTADPGATMNRHSITARGDFGTMTITLENRPLAGNPKSSELTALSLLRLIENRAGGLVI</sequence>
<evidence type="ECO:0000256" key="1">
    <source>
        <dbReference type="ARBA" id="ARBA00008331"/>
    </source>
</evidence>
<feature type="active site" evidence="6">
    <location>
        <position position="222"/>
    </location>
</feature>
<comment type="function">
    <text evidence="6">Specifically catalyzes the NAD or NADP-dependent dehydrogenation of L-aspartate to iminoaspartate.</text>
</comment>
<name>A0A8K0V9V3_9RHOB</name>
<protein>
    <recommendedName>
        <fullName evidence="6">L-aspartate dehydrogenase</fullName>
        <ecNumber evidence="6">1.4.1.21</ecNumber>
    </recommendedName>
</protein>
<evidence type="ECO:0000256" key="4">
    <source>
        <dbReference type="ARBA" id="ARBA00023002"/>
    </source>
</evidence>
<accession>A0A8K0V9V3</accession>
<reference evidence="9" key="1">
    <citation type="submission" date="2021-01" db="EMBL/GenBank/DDBJ databases">
        <title>Tabrizicola alba sp. nov. a motile alkaliphilic bacterium isolated from a soda lake.</title>
        <authorList>
            <person name="Szuroczki S."/>
            <person name="Abbaszade G."/>
            <person name="Schumann P."/>
            <person name="Toth E."/>
        </authorList>
    </citation>
    <scope>NUCLEOTIDE SEQUENCE</scope>
    <source>
        <strain evidence="9">DMG-N-6</strain>
    </source>
</reference>
<dbReference type="AlphaFoldDB" id="A0A8K0V9V3"/>
<feature type="binding site" evidence="6">
    <location>
        <position position="192"/>
    </location>
    <ligand>
        <name>NAD(+)</name>
        <dbReference type="ChEBI" id="CHEBI:57540"/>
    </ligand>
</feature>
<dbReference type="Gene3D" id="3.40.50.720">
    <property type="entry name" value="NAD(P)-binding Rossmann-like Domain"/>
    <property type="match status" value="1"/>
</dbReference>
<keyword evidence="2 6" id="KW-0662">Pyridine nucleotide biosynthesis</keyword>
<dbReference type="PANTHER" id="PTHR31873:SF6">
    <property type="entry name" value="ASPARTATE DEHYDROGENASE DOMAIN-CONTAINING PROTEIN"/>
    <property type="match status" value="1"/>
</dbReference>
<dbReference type="InterPro" id="IPR020626">
    <property type="entry name" value="Asp_DH_prok"/>
</dbReference>
<dbReference type="GO" id="GO:0033735">
    <property type="term" value="F:aspartate dehydrogenase [NAD(P)+] activity"/>
    <property type="evidence" value="ECO:0007669"/>
    <property type="project" value="UniProtKB-EC"/>
</dbReference>
<dbReference type="NCBIfam" id="NF009828">
    <property type="entry name" value="PRK13303.1-3"/>
    <property type="match status" value="1"/>
</dbReference>
<keyword evidence="3 6" id="KW-0521">NADP</keyword>
<dbReference type="UniPathway" id="UPA00253">
    <property type="reaction ID" value="UER00456"/>
</dbReference>